<keyword evidence="2" id="KW-1185">Reference proteome</keyword>
<protein>
    <submittedName>
        <fullName evidence="1">Uncharacterized protein</fullName>
    </submittedName>
</protein>
<sequence>MFTVMWPKLVAFVDWKGSWNVAAENRDLQLLCSENAGVEITRNLKRREEETGRKKPMLGANQEISEKVRSLEAKHCERPRVHFMEAALEHYSTPVGGAEVNVKSCMLKSWIDNVQKA</sequence>
<reference evidence="1" key="1">
    <citation type="journal article" date="2022" name="bioRxiv">
        <title>Sequencing and chromosome-scale assembly of the giantPleurodeles waltlgenome.</title>
        <authorList>
            <person name="Brown T."/>
            <person name="Elewa A."/>
            <person name="Iarovenko S."/>
            <person name="Subramanian E."/>
            <person name="Araus A.J."/>
            <person name="Petzold A."/>
            <person name="Susuki M."/>
            <person name="Suzuki K.-i.T."/>
            <person name="Hayashi T."/>
            <person name="Toyoda A."/>
            <person name="Oliveira C."/>
            <person name="Osipova E."/>
            <person name="Leigh N.D."/>
            <person name="Simon A."/>
            <person name="Yun M.H."/>
        </authorList>
    </citation>
    <scope>NUCLEOTIDE SEQUENCE</scope>
    <source>
        <strain evidence="1">20211129_DDA</strain>
        <tissue evidence="1">Liver</tissue>
    </source>
</reference>
<proteinExistence type="predicted"/>
<comment type="caution">
    <text evidence="1">The sequence shown here is derived from an EMBL/GenBank/DDBJ whole genome shotgun (WGS) entry which is preliminary data.</text>
</comment>
<dbReference type="AlphaFoldDB" id="A0AAV7QCW8"/>
<dbReference type="EMBL" id="JANPWB010000010">
    <property type="protein sequence ID" value="KAJ1137044.1"/>
    <property type="molecule type" value="Genomic_DNA"/>
</dbReference>
<gene>
    <name evidence="1" type="ORF">NDU88_003457</name>
</gene>
<evidence type="ECO:0000313" key="2">
    <source>
        <dbReference type="Proteomes" id="UP001066276"/>
    </source>
</evidence>
<evidence type="ECO:0000313" key="1">
    <source>
        <dbReference type="EMBL" id="KAJ1137044.1"/>
    </source>
</evidence>
<organism evidence="1 2">
    <name type="scientific">Pleurodeles waltl</name>
    <name type="common">Iberian ribbed newt</name>
    <dbReference type="NCBI Taxonomy" id="8319"/>
    <lineage>
        <taxon>Eukaryota</taxon>
        <taxon>Metazoa</taxon>
        <taxon>Chordata</taxon>
        <taxon>Craniata</taxon>
        <taxon>Vertebrata</taxon>
        <taxon>Euteleostomi</taxon>
        <taxon>Amphibia</taxon>
        <taxon>Batrachia</taxon>
        <taxon>Caudata</taxon>
        <taxon>Salamandroidea</taxon>
        <taxon>Salamandridae</taxon>
        <taxon>Pleurodelinae</taxon>
        <taxon>Pleurodeles</taxon>
    </lineage>
</organism>
<name>A0AAV7QCW8_PLEWA</name>
<accession>A0AAV7QCW8</accession>
<dbReference type="Proteomes" id="UP001066276">
    <property type="component" value="Chromosome 6"/>
</dbReference>